<dbReference type="FunFam" id="3.90.1530.30:FF:000001">
    <property type="entry name" value="Chromosome partitioning protein ParB"/>
    <property type="match status" value="1"/>
</dbReference>
<gene>
    <name evidence="5" type="ORF">BFG04_00890</name>
</gene>
<dbReference type="InterPro" id="IPR004437">
    <property type="entry name" value="ParB/RepB/Spo0J"/>
</dbReference>
<dbReference type="GO" id="GO:0005694">
    <property type="term" value="C:chromosome"/>
    <property type="evidence" value="ECO:0007669"/>
    <property type="project" value="TreeGrafter"/>
</dbReference>
<dbReference type="FunFam" id="1.10.10.2830:FF:000001">
    <property type="entry name" value="Chromosome partitioning protein ParB"/>
    <property type="match status" value="1"/>
</dbReference>
<keyword evidence="3" id="KW-0238">DNA-binding</keyword>
<dbReference type="InterPro" id="IPR050336">
    <property type="entry name" value="Chromosome_partition/occlusion"/>
</dbReference>
<dbReference type="GO" id="GO:0007059">
    <property type="term" value="P:chromosome segregation"/>
    <property type="evidence" value="ECO:0007669"/>
    <property type="project" value="UniProtKB-KW"/>
</dbReference>
<name>A0AAX0LB55_9BACT</name>
<dbReference type="PANTHER" id="PTHR33375:SF1">
    <property type="entry name" value="CHROMOSOME-PARTITIONING PROTEIN PARB-RELATED"/>
    <property type="match status" value="1"/>
</dbReference>
<dbReference type="PANTHER" id="PTHR33375">
    <property type="entry name" value="CHROMOSOME-PARTITIONING PROTEIN PARB-RELATED"/>
    <property type="match status" value="1"/>
</dbReference>
<keyword evidence="2" id="KW-0159">Chromosome partition</keyword>
<evidence type="ECO:0000313" key="6">
    <source>
        <dbReference type="Proteomes" id="UP000189728"/>
    </source>
</evidence>
<dbReference type="Proteomes" id="UP000189728">
    <property type="component" value="Unassembled WGS sequence"/>
</dbReference>
<dbReference type="CDD" id="cd16393">
    <property type="entry name" value="SPO0J_N"/>
    <property type="match status" value="1"/>
</dbReference>
<evidence type="ECO:0000259" key="4">
    <source>
        <dbReference type="SMART" id="SM00470"/>
    </source>
</evidence>
<dbReference type="InterPro" id="IPR003115">
    <property type="entry name" value="ParB_N"/>
</dbReference>
<dbReference type="SMART" id="SM00470">
    <property type="entry name" value="ParB"/>
    <property type="match status" value="1"/>
</dbReference>
<evidence type="ECO:0000256" key="3">
    <source>
        <dbReference type="ARBA" id="ARBA00023125"/>
    </source>
</evidence>
<dbReference type="Gene3D" id="3.90.1530.30">
    <property type="match status" value="1"/>
</dbReference>
<protein>
    <submittedName>
        <fullName evidence="5">Chromosome partitioning protein ParB</fullName>
    </submittedName>
</protein>
<reference evidence="5 6" key="1">
    <citation type="submission" date="2016-08" db="EMBL/GenBank/DDBJ databases">
        <title>Campylobacter species from sea mammals.</title>
        <authorList>
            <person name="Gilbert M.J."/>
            <person name="Byrne B.A."/>
            <person name="Zomer A.L."/>
            <person name="Wagenaar J.A."/>
        </authorList>
    </citation>
    <scope>NUCLEOTIDE SEQUENCE [LARGE SCALE GENOMIC DNA]</scope>
    <source>
        <strain evidence="5 6">1105248</strain>
    </source>
</reference>
<feature type="domain" description="ParB-like N-terminal" evidence="4">
    <location>
        <begin position="35"/>
        <end position="124"/>
    </location>
</feature>
<dbReference type="InterPro" id="IPR041468">
    <property type="entry name" value="HTH_ParB/Spo0J"/>
</dbReference>
<dbReference type="GO" id="GO:0045881">
    <property type="term" value="P:positive regulation of sporulation resulting in formation of a cellular spore"/>
    <property type="evidence" value="ECO:0007669"/>
    <property type="project" value="TreeGrafter"/>
</dbReference>
<evidence type="ECO:0000256" key="1">
    <source>
        <dbReference type="ARBA" id="ARBA00006295"/>
    </source>
</evidence>
<organism evidence="5 6">
    <name type="scientific">Campylobacter pinnipediorum subsp. pinnipediorum</name>
    <dbReference type="NCBI Taxonomy" id="1660067"/>
    <lineage>
        <taxon>Bacteria</taxon>
        <taxon>Pseudomonadati</taxon>
        <taxon>Campylobacterota</taxon>
        <taxon>Epsilonproteobacteria</taxon>
        <taxon>Campylobacterales</taxon>
        <taxon>Campylobacteraceae</taxon>
        <taxon>Campylobacter</taxon>
    </lineage>
</organism>
<dbReference type="NCBIfam" id="TIGR00180">
    <property type="entry name" value="parB_part"/>
    <property type="match status" value="1"/>
</dbReference>
<dbReference type="Gene3D" id="1.10.10.2830">
    <property type="match status" value="1"/>
</dbReference>
<accession>A0AAX0LB55</accession>
<dbReference type="Pfam" id="PF17762">
    <property type="entry name" value="HTH_ParB"/>
    <property type="match status" value="1"/>
</dbReference>
<dbReference type="GO" id="GO:0003677">
    <property type="term" value="F:DNA binding"/>
    <property type="evidence" value="ECO:0007669"/>
    <property type="project" value="UniProtKB-KW"/>
</dbReference>
<dbReference type="EMBL" id="MCRK01000012">
    <property type="protein sequence ID" value="OPA81728.1"/>
    <property type="molecule type" value="Genomic_DNA"/>
</dbReference>
<dbReference type="InterPro" id="IPR036086">
    <property type="entry name" value="ParB/Sulfiredoxin_sf"/>
</dbReference>
<proteinExistence type="inferred from homology"/>
<evidence type="ECO:0000256" key="2">
    <source>
        <dbReference type="ARBA" id="ARBA00022829"/>
    </source>
</evidence>
<dbReference type="AlphaFoldDB" id="A0AAX0LB55"/>
<sequence>MAKKTGLGGRDFGVVFSDVEAAYNKVFETDKSIVKQINISLISNNPYQPRKNFNKEALNELSESIKRHGLIQPIVVIQKDDGYMLIAGERRLRATKLLGEEKISAIIADIGSNNLRELALIENIQRENLNSIELALSYKELINEYKITQEALADILHKSRTQITNTMRLLTLLSSTQDLLIEEKLSQGHAKIIVGLSPENEKLIVDTIIGQKLNVRDTEKLVKKFKTKNTSTNKKQSVEFEHQNELIRLKKSLENFKIKTKIQNKKIILEFKDVSQIQAFLDKLE</sequence>
<comment type="similarity">
    <text evidence="1">Belongs to the ParB family.</text>
</comment>
<dbReference type="RefSeq" id="WP_078415266.1">
    <property type="nucleotide sequence ID" value="NZ_MCRK01000012.1"/>
</dbReference>
<dbReference type="SUPFAM" id="SSF110849">
    <property type="entry name" value="ParB/Sulfiredoxin"/>
    <property type="match status" value="1"/>
</dbReference>
<evidence type="ECO:0000313" key="5">
    <source>
        <dbReference type="EMBL" id="OPA81728.1"/>
    </source>
</evidence>
<comment type="caution">
    <text evidence="5">The sequence shown here is derived from an EMBL/GenBank/DDBJ whole genome shotgun (WGS) entry which is preliminary data.</text>
</comment>
<dbReference type="Pfam" id="PF02195">
    <property type="entry name" value="ParB_N"/>
    <property type="match status" value="1"/>
</dbReference>